<evidence type="ECO:0000256" key="1">
    <source>
        <dbReference type="SAM" id="MobiDB-lite"/>
    </source>
</evidence>
<reference evidence="3" key="1">
    <citation type="journal article" date="2014" name="Front. Microbiol.">
        <title>High frequency of phylogenetically diverse reductive dehalogenase-homologous genes in deep subseafloor sedimentary metagenomes.</title>
        <authorList>
            <person name="Kawai M."/>
            <person name="Futagami T."/>
            <person name="Toyoda A."/>
            <person name="Takaki Y."/>
            <person name="Nishi S."/>
            <person name="Hori S."/>
            <person name="Arai W."/>
            <person name="Tsubouchi T."/>
            <person name="Morono Y."/>
            <person name="Uchiyama I."/>
            <person name="Ito T."/>
            <person name="Fujiyama A."/>
            <person name="Inagaki F."/>
            <person name="Takami H."/>
        </authorList>
    </citation>
    <scope>NUCLEOTIDE SEQUENCE</scope>
    <source>
        <strain evidence="3">Expedition CK06-06</strain>
    </source>
</reference>
<sequence>MKVEIAMRDGALEVRIRVENPDVRATIQNELPDLDRALKETHVDVSRFEVGDYHPGQDEERREAANGNGPVDGSYLGADDLGEPLRERSVGWVRISESGRMDCLV</sequence>
<organism evidence="3">
    <name type="scientific">marine sediment metagenome</name>
    <dbReference type="NCBI Taxonomy" id="412755"/>
    <lineage>
        <taxon>unclassified sequences</taxon>
        <taxon>metagenomes</taxon>
        <taxon>ecological metagenomes</taxon>
    </lineage>
</organism>
<dbReference type="InterPro" id="IPR021136">
    <property type="entry name" value="Flagellar_hook_control-like_C"/>
</dbReference>
<gene>
    <name evidence="3" type="ORF">S01H1_14599</name>
</gene>
<evidence type="ECO:0000313" key="3">
    <source>
        <dbReference type="EMBL" id="GAF67639.1"/>
    </source>
</evidence>
<dbReference type="EMBL" id="BARS01007600">
    <property type="protein sequence ID" value="GAF67639.1"/>
    <property type="molecule type" value="Genomic_DNA"/>
</dbReference>
<name>X0RFF9_9ZZZZ</name>
<protein>
    <recommendedName>
        <fullName evidence="2">Flagellar hook-length control protein-like C-terminal domain-containing protein</fullName>
    </recommendedName>
</protein>
<proteinExistence type="predicted"/>
<dbReference type="Pfam" id="PF02120">
    <property type="entry name" value="Flg_hook"/>
    <property type="match status" value="1"/>
</dbReference>
<comment type="caution">
    <text evidence="3">The sequence shown here is derived from an EMBL/GenBank/DDBJ whole genome shotgun (WGS) entry which is preliminary data.</text>
</comment>
<feature type="domain" description="Flagellar hook-length control protein-like C-terminal" evidence="2">
    <location>
        <begin position="1"/>
        <end position="58"/>
    </location>
</feature>
<feature type="region of interest" description="Disordered" evidence="1">
    <location>
        <begin position="48"/>
        <end position="82"/>
    </location>
</feature>
<evidence type="ECO:0000259" key="2">
    <source>
        <dbReference type="Pfam" id="PF02120"/>
    </source>
</evidence>
<dbReference type="InterPro" id="IPR038610">
    <property type="entry name" value="FliK-like_C_sf"/>
</dbReference>
<dbReference type="Gene3D" id="3.30.750.140">
    <property type="match status" value="1"/>
</dbReference>
<dbReference type="AlphaFoldDB" id="X0RFF9"/>
<accession>X0RFF9</accession>
<feature type="compositionally biased region" description="Basic and acidic residues" evidence="1">
    <location>
        <begin position="48"/>
        <end position="64"/>
    </location>
</feature>
<dbReference type="CDD" id="cd17470">
    <property type="entry name" value="T3SS_Flik_C"/>
    <property type="match status" value="1"/>
</dbReference>